<reference evidence="1 2" key="1">
    <citation type="journal article" date="2004" name="Nature">
        <title>Genome evolution in yeasts.</title>
        <authorList>
            <consortium name="Genolevures"/>
            <person name="Dujon B."/>
            <person name="Sherman D."/>
            <person name="Fischer G."/>
            <person name="Durrens P."/>
            <person name="Casaregola S."/>
            <person name="Lafontaine I."/>
            <person name="de Montigny J."/>
            <person name="Marck C."/>
            <person name="Neuveglise C."/>
            <person name="Talla E."/>
            <person name="Goffard N."/>
            <person name="Frangeul L."/>
            <person name="Aigle M."/>
            <person name="Anthouard V."/>
            <person name="Babour A."/>
            <person name="Barbe V."/>
            <person name="Barnay S."/>
            <person name="Blanchin S."/>
            <person name="Beckerich J.M."/>
            <person name="Beyne E."/>
            <person name="Bleykasten C."/>
            <person name="Boisrame A."/>
            <person name="Boyer J."/>
            <person name="Cattolico L."/>
            <person name="Confanioleri F."/>
            <person name="de Daruvar A."/>
            <person name="Despons L."/>
            <person name="Fabre E."/>
            <person name="Fairhead C."/>
            <person name="Ferry-Dumazet H."/>
            <person name="Groppi A."/>
            <person name="Hantraye F."/>
            <person name="Hennequin C."/>
            <person name="Jauniaux N."/>
            <person name="Joyet P."/>
            <person name="Kachouri R."/>
            <person name="Kerrest A."/>
            <person name="Koszul R."/>
            <person name="Lemaire M."/>
            <person name="Lesur I."/>
            <person name="Ma L."/>
            <person name="Muller H."/>
            <person name="Nicaud J.M."/>
            <person name="Nikolski M."/>
            <person name="Oztas S."/>
            <person name="Ozier-Kalogeropoulos O."/>
            <person name="Pellenz S."/>
            <person name="Potier S."/>
            <person name="Richard G.F."/>
            <person name="Straub M.L."/>
            <person name="Suleau A."/>
            <person name="Swennene D."/>
            <person name="Tekaia F."/>
            <person name="Wesolowski-Louvel M."/>
            <person name="Westhof E."/>
            <person name="Wirth B."/>
            <person name="Zeniou-Meyer M."/>
            <person name="Zivanovic I."/>
            <person name="Bolotin-Fukuhara M."/>
            <person name="Thierry A."/>
            <person name="Bouchier C."/>
            <person name="Caudron B."/>
            <person name="Scarpelli C."/>
            <person name="Gaillardin C."/>
            <person name="Weissenbach J."/>
            <person name="Wincker P."/>
            <person name="Souciet J.L."/>
        </authorList>
    </citation>
    <scope>NUCLEOTIDE SEQUENCE [LARGE SCALE GENOMIC DNA]</scope>
    <source>
        <strain evidence="2">ATCC 36239 / CBS 767 / BCRC 21394 / JCM 1990 / NBRC 0083 / IGC 2968</strain>
    </source>
</reference>
<sequence length="54" mass="6342">MTEYSHLHINMTFKCRSIPYGYEYTNNYRAQISCLRGELGYNFVVSLITITIDT</sequence>
<organism evidence="1 2">
    <name type="scientific">Debaryomyces hansenii (strain ATCC 36239 / CBS 767 / BCRC 21394 / JCM 1990 / NBRC 0083 / IGC 2968)</name>
    <name type="common">Yeast</name>
    <name type="synonym">Torulaspora hansenii</name>
    <dbReference type="NCBI Taxonomy" id="284592"/>
    <lineage>
        <taxon>Eukaryota</taxon>
        <taxon>Fungi</taxon>
        <taxon>Dikarya</taxon>
        <taxon>Ascomycota</taxon>
        <taxon>Saccharomycotina</taxon>
        <taxon>Pichiomycetes</taxon>
        <taxon>Debaryomycetaceae</taxon>
        <taxon>Debaryomyces</taxon>
    </lineage>
</organism>
<dbReference type="RefSeq" id="XP_459320.1">
    <property type="nucleotide sequence ID" value="XM_459320.1"/>
</dbReference>
<protein>
    <submittedName>
        <fullName evidence="1">DEHA2D19118p</fullName>
    </submittedName>
</protein>
<dbReference type="KEGG" id="dha:DEHA2D19118g"/>
<keyword evidence="2" id="KW-1185">Reference proteome</keyword>
<evidence type="ECO:0000313" key="2">
    <source>
        <dbReference type="Proteomes" id="UP000000599"/>
    </source>
</evidence>
<dbReference type="GeneID" id="2901114"/>
<dbReference type="EMBL" id="CR382136">
    <property type="protein sequence ID" value="CAG87494.1"/>
    <property type="molecule type" value="Genomic_DNA"/>
</dbReference>
<accession>Q6BR50</accession>
<dbReference type="Proteomes" id="UP000000599">
    <property type="component" value="Chromosome D"/>
</dbReference>
<dbReference type="HOGENOM" id="CLU_3050280_0_0_1"/>
<proteinExistence type="predicted"/>
<evidence type="ECO:0000313" key="1">
    <source>
        <dbReference type="EMBL" id="CAG87494.1"/>
    </source>
</evidence>
<dbReference type="AlphaFoldDB" id="Q6BR50"/>
<name>Q6BR50_DEBHA</name>
<gene>
    <name evidence="1" type="ordered locus">DEHA2D19118g</name>
</gene>
<dbReference type="InParanoid" id="Q6BR50"/>
<dbReference type="VEuPathDB" id="FungiDB:DEHA2D19118g"/>